<comment type="subcellular location">
    <subcellularLocation>
        <location evidence="1">Membrane</location>
        <topology evidence="1">Multi-pass membrane protein</topology>
    </subcellularLocation>
</comment>
<evidence type="ECO:0000256" key="1">
    <source>
        <dbReference type="ARBA" id="ARBA00004141"/>
    </source>
</evidence>
<dbReference type="GO" id="GO:0005886">
    <property type="term" value="C:plasma membrane"/>
    <property type="evidence" value="ECO:0007669"/>
    <property type="project" value="TreeGrafter"/>
</dbReference>
<evidence type="ECO:0000256" key="6">
    <source>
        <dbReference type="SAM" id="Phobius"/>
    </source>
</evidence>
<keyword evidence="9" id="KW-1185">Reference proteome</keyword>
<comment type="similarity">
    <text evidence="2">Belongs to the GtrA family.</text>
</comment>
<protein>
    <submittedName>
        <fullName evidence="8">GtrA family protein</fullName>
    </submittedName>
</protein>
<proteinExistence type="inferred from homology"/>
<dbReference type="AlphaFoldDB" id="A0A4Z1DVY2"/>
<dbReference type="InterPro" id="IPR007267">
    <property type="entry name" value="GtrA_DPMS_TM"/>
</dbReference>
<dbReference type="PANTHER" id="PTHR38459:SF5">
    <property type="entry name" value="CELL WALL TEICHOIC ACID GLYCOSYLATION PROTEIN GTCA"/>
    <property type="match status" value="1"/>
</dbReference>
<feature type="transmembrane region" description="Helical" evidence="6">
    <location>
        <begin position="118"/>
        <end position="135"/>
    </location>
</feature>
<evidence type="ECO:0000256" key="4">
    <source>
        <dbReference type="ARBA" id="ARBA00022989"/>
    </source>
</evidence>
<accession>A0A4Z1DVY2</accession>
<gene>
    <name evidence="8" type="ORF">E5S68_04025</name>
</gene>
<dbReference type="InterPro" id="IPR051401">
    <property type="entry name" value="GtrA_CellWall_Glycosyl"/>
</dbReference>
<dbReference type="GO" id="GO:0000271">
    <property type="term" value="P:polysaccharide biosynthetic process"/>
    <property type="evidence" value="ECO:0007669"/>
    <property type="project" value="InterPro"/>
</dbReference>
<organism evidence="8 9">
    <name type="scientific">Streptococcus rubneri</name>
    <dbReference type="NCBI Taxonomy" id="1234680"/>
    <lineage>
        <taxon>Bacteria</taxon>
        <taxon>Bacillati</taxon>
        <taxon>Bacillota</taxon>
        <taxon>Bacilli</taxon>
        <taxon>Lactobacillales</taxon>
        <taxon>Streptococcaceae</taxon>
        <taxon>Streptococcus</taxon>
    </lineage>
</organism>
<evidence type="ECO:0000259" key="7">
    <source>
        <dbReference type="Pfam" id="PF04138"/>
    </source>
</evidence>
<feature type="transmembrane region" description="Helical" evidence="6">
    <location>
        <begin position="43"/>
        <end position="64"/>
    </location>
</feature>
<evidence type="ECO:0000256" key="5">
    <source>
        <dbReference type="ARBA" id="ARBA00023136"/>
    </source>
</evidence>
<sequence length="145" mass="16654">MKSYIKIFFDNEVLAYLFFGVATTLVAVSTRLLVFHWTDQEQLATIIGNIAGIIFAFVTNDTIVFKQERKGWFKRLIAFGIARLGTLLLDVLLTFLFVTQYPQIIGQFVNMNRSAINGIETIFAQVLIIVLNYIFSKVFVFRNKK</sequence>
<keyword evidence="5 6" id="KW-0472">Membrane</keyword>
<evidence type="ECO:0000313" key="8">
    <source>
        <dbReference type="EMBL" id="TGN92116.1"/>
    </source>
</evidence>
<feature type="domain" description="GtrA/DPMS transmembrane" evidence="7">
    <location>
        <begin position="16"/>
        <end position="141"/>
    </location>
</feature>
<name>A0A4Z1DVY2_9STRE</name>
<dbReference type="OrthoDB" id="361483at2"/>
<evidence type="ECO:0000256" key="3">
    <source>
        <dbReference type="ARBA" id="ARBA00022692"/>
    </source>
</evidence>
<dbReference type="PANTHER" id="PTHR38459">
    <property type="entry name" value="PROPHAGE BACTOPRENOL-LINKED GLUCOSE TRANSLOCASE HOMOLOG"/>
    <property type="match status" value="1"/>
</dbReference>
<evidence type="ECO:0000313" key="9">
    <source>
        <dbReference type="Proteomes" id="UP000297986"/>
    </source>
</evidence>
<dbReference type="Proteomes" id="UP000297986">
    <property type="component" value="Unassembled WGS sequence"/>
</dbReference>
<feature type="transmembrane region" description="Helical" evidence="6">
    <location>
        <begin position="76"/>
        <end position="98"/>
    </location>
</feature>
<comment type="caution">
    <text evidence="8">The sequence shown here is derived from an EMBL/GenBank/DDBJ whole genome shotgun (WGS) entry which is preliminary data.</text>
</comment>
<reference evidence="8 9" key="1">
    <citation type="submission" date="2019-04" db="EMBL/GenBank/DDBJ databases">
        <title>Genome sequencing of Streptococcus rubneri DSM 26920(T).</title>
        <authorList>
            <person name="Kook J.-K."/>
            <person name="Park S.-N."/>
            <person name="Lim Y.K."/>
        </authorList>
    </citation>
    <scope>NUCLEOTIDE SEQUENCE [LARGE SCALE GENOMIC DNA]</scope>
    <source>
        <strain evidence="8 9">DSM 26920</strain>
    </source>
</reference>
<keyword evidence="4 6" id="KW-1133">Transmembrane helix</keyword>
<keyword evidence="3 6" id="KW-0812">Transmembrane</keyword>
<dbReference type="Pfam" id="PF04138">
    <property type="entry name" value="GtrA_DPMS_TM"/>
    <property type="match status" value="1"/>
</dbReference>
<evidence type="ECO:0000256" key="2">
    <source>
        <dbReference type="ARBA" id="ARBA00009399"/>
    </source>
</evidence>
<dbReference type="RefSeq" id="WP_135782445.1">
    <property type="nucleotide sequence ID" value="NZ_JADMRL010000001.1"/>
</dbReference>
<feature type="transmembrane region" description="Helical" evidence="6">
    <location>
        <begin position="12"/>
        <end position="37"/>
    </location>
</feature>
<dbReference type="EMBL" id="SRRP01000001">
    <property type="protein sequence ID" value="TGN92116.1"/>
    <property type="molecule type" value="Genomic_DNA"/>
</dbReference>